<dbReference type="Gene3D" id="1.10.10.10">
    <property type="entry name" value="Winged helix-like DNA-binding domain superfamily/Winged helix DNA-binding domain"/>
    <property type="match status" value="1"/>
</dbReference>
<dbReference type="InterPro" id="IPR052709">
    <property type="entry name" value="Transposase-MT_Hybrid"/>
</dbReference>
<gene>
    <name evidence="2" type="ORF">EVAR_95445_1</name>
</gene>
<dbReference type="GO" id="GO:0035861">
    <property type="term" value="C:site of double-strand break"/>
    <property type="evidence" value="ECO:0007669"/>
    <property type="project" value="TreeGrafter"/>
</dbReference>
<dbReference type="Gene3D" id="1.10.10.1450">
    <property type="match status" value="1"/>
</dbReference>
<keyword evidence="3" id="KW-1185">Reference proteome</keyword>
<protein>
    <submittedName>
        <fullName evidence="2">Mariner Mos1 transposase</fullName>
    </submittedName>
</protein>
<sequence>MSEFELNKRHLRKLLIYFFNLKKSAAEAHQLLIEAYNEATLSERTCCEWFQKFKNSDFDVEDKDPSGRPKICEDAEFEEFLEEDSSQTEKELALTLEMTQQAGWHCLKSLGIIHKQRNWLSYELKPRDDERRLCVSEMLLARHKKVFYIESSLVMKSGYIMII</sequence>
<dbReference type="GO" id="GO:0042800">
    <property type="term" value="F:histone H3K4 methyltransferase activity"/>
    <property type="evidence" value="ECO:0007669"/>
    <property type="project" value="TreeGrafter"/>
</dbReference>
<dbReference type="PANTHER" id="PTHR46060:SF2">
    <property type="entry name" value="HISTONE-LYSINE N-METHYLTRANSFERASE SETMAR"/>
    <property type="match status" value="1"/>
</dbReference>
<dbReference type="GO" id="GO:0003690">
    <property type="term" value="F:double-stranded DNA binding"/>
    <property type="evidence" value="ECO:0007669"/>
    <property type="project" value="TreeGrafter"/>
</dbReference>
<comment type="caution">
    <text evidence="2">The sequence shown here is derived from an EMBL/GenBank/DDBJ whole genome shotgun (WGS) entry which is preliminary data.</text>
</comment>
<dbReference type="Pfam" id="PF17906">
    <property type="entry name" value="HTH_48"/>
    <property type="match status" value="1"/>
</dbReference>
<dbReference type="GO" id="GO:0000014">
    <property type="term" value="F:single-stranded DNA endodeoxyribonuclease activity"/>
    <property type="evidence" value="ECO:0007669"/>
    <property type="project" value="TreeGrafter"/>
</dbReference>
<organism evidence="2 3">
    <name type="scientific">Eumeta variegata</name>
    <name type="common">Bagworm moth</name>
    <name type="synonym">Eumeta japonica</name>
    <dbReference type="NCBI Taxonomy" id="151549"/>
    <lineage>
        <taxon>Eukaryota</taxon>
        <taxon>Metazoa</taxon>
        <taxon>Ecdysozoa</taxon>
        <taxon>Arthropoda</taxon>
        <taxon>Hexapoda</taxon>
        <taxon>Insecta</taxon>
        <taxon>Pterygota</taxon>
        <taxon>Neoptera</taxon>
        <taxon>Endopterygota</taxon>
        <taxon>Lepidoptera</taxon>
        <taxon>Glossata</taxon>
        <taxon>Ditrysia</taxon>
        <taxon>Tineoidea</taxon>
        <taxon>Psychidae</taxon>
        <taxon>Oiketicinae</taxon>
        <taxon>Eumeta</taxon>
    </lineage>
</organism>
<dbReference type="InterPro" id="IPR041426">
    <property type="entry name" value="Mos1_HTH"/>
</dbReference>
<dbReference type="EMBL" id="BGZK01000179">
    <property type="protein sequence ID" value="GBP26279.1"/>
    <property type="molecule type" value="Genomic_DNA"/>
</dbReference>
<dbReference type="AlphaFoldDB" id="A0A4C1UIX7"/>
<dbReference type="Proteomes" id="UP000299102">
    <property type="component" value="Unassembled WGS sequence"/>
</dbReference>
<dbReference type="GO" id="GO:0015074">
    <property type="term" value="P:DNA integration"/>
    <property type="evidence" value="ECO:0007669"/>
    <property type="project" value="TreeGrafter"/>
</dbReference>
<dbReference type="GO" id="GO:0044774">
    <property type="term" value="P:mitotic DNA integrity checkpoint signaling"/>
    <property type="evidence" value="ECO:0007669"/>
    <property type="project" value="TreeGrafter"/>
</dbReference>
<evidence type="ECO:0000259" key="1">
    <source>
        <dbReference type="Pfam" id="PF17906"/>
    </source>
</evidence>
<reference evidence="2 3" key="1">
    <citation type="journal article" date="2019" name="Commun. Biol.">
        <title>The bagworm genome reveals a unique fibroin gene that provides high tensile strength.</title>
        <authorList>
            <person name="Kono N."/>
            <person name="Nakamura H."/>
            <person name="Ohtoshi R."/>
            <person name="Tomita M."/>
            <person name="Numata K."/>
            <person name="Arakawa K."/>
        </authorList>
    </citation>
    <scope>NUCLEOTIDE SEQUENCE [LARGE SCALE GENOMIC DNA]</scope>
</reference>
<dbReference type="GO" id="GO:0006303">
    <property type="term" value="P:double-strand break repair via nonhomologous end joining"/>
    <property type="evidence" value="ECO:0007669"/>
    <property type="project" value="TreeGrafter"/>
</dbReference>
<evidence type="ECO:0000313" key="3">
    <source>
        <dbReference type="Proteomes" id="UP000299102"/>
    </source>
</evidence>
<feature type="domain" description="Mos1 transposase HTH" evidence="1">
    <location>
        <begin position="8"/>
        <end position="55"/>
    </location>
</feature>
<dbReference type="GO" id="GO:0044547">
    <property type="term" value="F:DNA topoisomerase binding"/>
    <property type="evidence" value="ECO:0007669"/>
    <property type="project" value="TreeGrafter"/>
</dbReference>
<dbReference type="GO" id="GO:0000729">
    <property type="term" value="P:DNA double-strand break processing"/>
    <property type="evidence" value="ECO:0007669"/>
    <property type="project" value="TreeGrafter"/>
</dbReference>
<dbReference type="InterPro" id="IPR036388">
    <property type="entry name" value="WH-like_DNA-bd_sf"/>
</dbReference>
<proteinExistence type="predicted"/>
<dbReference type="GO" id="GO:0031297">
    <property type="term" value="P:replication fork processing"/>
    <property type="evidence" value="ECO:0007669"/>
    <property type="project" value="TreeGrafter"/>
</dbReference>
<dbReference type="PANTHER" id="PTHR46060">
    <property type="entry name" value="MARINER MOS1 TRANSPOSASE-LIKE PROTEIN"/>
    <property type="match status" value="1"/>
</dbReference>
<dbReference type="OrthoDB" id="10258692at2759"/>
<name>A0A4C1UIX7_EUMVA</name>
<dbReference type="GO" id="GO:0005634">
    <property type="term" value="C:nucleus"/>
    <property type="evidence" value="ECO:0007669"/>
    <property type="project" value="TreeGrafter"/>
</dbReference>
<dbReference type="STRING" id="151549.A0A4C1UIX7"/>
<accession>A0A4C1UIX7</accession>
<dbReference type="GO" id="GO:0003697">
    <property type="term" value="F:single-stranded DNA binding"/>
    <property type="evidence" value="ECO:0007669"/>
    <property type="project" value="TreeGrafter"/>
</dbReference>
<dbReference type="GO" id="GO:0046975">
    <property type="term" value="F:histone H3K36 methyltransferase activity"/>
    <property type="evidence" value="ECO:0007669"/>
    <property type="project" value="TreeGrafter"/>
</dbReference>
<evidence type="ECO:0000313" key="2">
    <source>
        <dbReference type="EMBL" id="GBP26279.1"/>
    </source>
</evidence>
<dbReference type="GO" id="GO:0000793">
    <property type="term" value="C:condensed chromosome"/>
    <property type="evidence" value="ECO:0007669"/>
    <property type="project" value="TreeGrafter"/>
</dbReference>